<dbReference type="GO" id="GO:0015031">
    <property type="term" value="P:protein transport"/>
    <property type="evidence" value="ECO:0007669"/>
    <property type="project" value="UniProtKB-KW"/>
</dbReference>
<dbReference type="Gene3D" id="1.20.5.3310">
    <property type="match status" value="1"/>
</dbReference>
<comment type="subcellular location">
    <subcellularLocation>
        <location evidence="1">Membrane</location>
        <topology evidence="1">Single-pass membrane protein</topology>
    </subcellularLocation>
</comment>
<comment type="caution">
    <text evidence="9">The sequence shown here is derived from an EMBL/GenBank/DDBJ whole genome shotgun (WGS) entry which is preliminary data.</text>
</comment>
<proteinExistence type="predicted"/>
<keyword evidence="5 8" id="KW-1133">Transmembrane helix</keyword>
<keyword evidence="4" id="KW-0653">Protein transport</keyword>
<evidence type="ECO:0000256" key="5">
    <source>
        <dbReference type="ARBA" id="ARBA00022989"/>
    </source>
</evidence>
<evidence type="ECO:0000256" key="8">
    <source>
        <dbReference type="SAM" id="Phobius"/>
    </source>
</evidence>
<keyword evidence="7 8" id="KW-0472">Membrane</keyword>
<gene>
    <name evidence="9" type="ORF">COX09_03535</name>
</gene>
<dbReference type="PANTHER" id="PTHR42982:SF1">
    <property type="entry name" value="SEC-INDEPENDENT PROTEIN TRANSLOCASE PROTEIN TATA"/>
    <property type="match status" value="1"/>
</dbReference>
<evidence type="ECO:0000256" key="2">
    <source>
        <dbReference type="ARBA" id="ARBA00022448"/>
    </source>
</evidence>
<evidence type="ECO:0000256" key="3">
    <source>
        <dbReference type="ARBA" id="ARBA00022692"/>
    </source>
</evidence>
<evidence type="ECO:0000313" key="10">
    <source>
        <dbReference type="Proteomes" id="UP000231081"/>
    </source>
</evidence>
<feature type="transmembrane region" description="Helical" evidence="8">
    <location>
        <begin position="6"/>
        <end position="26"/>
    </location>
</feature>
<evidence type="ECO:0000256" key="1">
    <source>
        <dbReference type="ARBA" id="ARBA00004167"/>
    </source>
</evidence>
<keyword evidence="6" id="KW-0811">Translocation</keyword>
<keyword evidence="2" id="KW-0813">Transport</keyword>
<evidence type="ECO:0000256" key="6">
    <source>
        <dbReference type="ARBA" id="ARBA00023010"/>
    </source>
</evidence>
<name>A0A2H0B557_9BACT</name>
<dbReference type="AlphaFoldDB" id="A0A2H0B557"/>
<sequence>MFRNLGTTEIIIILVVLLVLFGAKFLPKMGKNLGESKVELKKAAKDLKTAIKDKE</sequence>
<evidence type="ECO:0000313" key="9">
    <source>
        <dbReference type="EMBL" id="PIP52078.1"/>
    </source>
</evidence>
<evidence type="ECO:0000256" key="4">
    <source>
        <dbReference type="ARBA" id="ARBA00022927"/>
    </source>
</evidence>
<dbReference type="Proteomes" id="UP000231081">
    <property type="component" value="Unassembled WGS sequence"/>
</dbReference>
<evidence type="ECO:0000256" key="7">
    <source>
        <dbReference type="ARBA" id="ARBA00023136"/>
    </source>
</evidence>
<dbReference type="GO" id="GO:0016020">
    <property type="term" value="C:membrane"/>
    <property type="evidence" value="ECO:0007669"/>
    <property type="project" value="UniProtKB-ARBA"/>
</dbReference>
<reference evidence="9 10" key="1">
    <citation type="submission" date="2017-09" db="EMBL/GenBank/DDBJ databases">
        <title>Depth-based differentiation of microbial function through sediment-hosted aquifers and enrichment of novel symbionts in the deep terrestrial subsurface.</title>
        <authorList>
            <person name="Probst A.J."/>
            <person name="Ladd B."/>
            <person name="Jarett J.K."/>
            <person name="Geller-Mcgrath D.E."/>
            <person name="Sieber C.M."/>
            <person name="Emerson J.B."/>
            <person name="Anantharaman K."/>
            <person name="Thomas B.C."/>
            <person name="Malmstrom R."/>
            <person name="Stieglmeier M."/>
            <person name="Klingl A."/>
            <person name="Woyke T."/>
            <person name="Ryan C.M."/>
            <person name="Banfield J.F."/>
        </authorList>
    </citation>
    <scope>NUCLEOTIDE SEQUENCE [LARGE SCALE GENOMIC DNA]</scope>
    <source>
        <strain evidence="9">CG23_combo_of_CG06-09_8_20_14_all_47_9</strain>
    </source>
</reference>
<dbReference type="Pfam" id="PF02416">
    <property type="entry name" value="TatA_B_E"/>
    <property type="match status" value="1"/>
</dbReference>
<accession>A0A2H0B557</accession>
<dbReference type="InterPro" id="IPR003369">
    <property type="entry name" value="TatA/B/E"/>
</dbReference>
<keyword evidence="3 8" id="KW-0812">Transmembrane</keyword>
<organism evidence="9 10">
    <name type="scientific">Candidatus Beckwithbacteria bacterium CG23_combo_of_CG06-09_8_20_14_all_47_9</name>
    <dbReference type="NCBI Taxonomy" id="1974498"/>
    <lineage>
        <taxon>Bacteria</taxon>
        <taxon>Candidatus Beckwithiibacteriota</taxon>
    </lineage>
</organism>
<dbReference type="PANTHER" id="PTHR42982">
    <property type="entry name" value="SEC-INDEPENDENT PROTEIN TRANSLOCASE PROTEIN TATA"/>
    <property type="match status" value="1"/>
</dbReference>
<protein>
    <submittedName>
        <fullName evidence="9">Twin-arginine translocase TatA/TatE family subunit</fullName>
    </submittedName>
</protein>
<dbReference type="EMBL" id="PCSQ01000092">
    <property type="protein sequence ID" value="PIP52078.1"/>
    <property type="molecule type" value="Genomic_DNA"/>
</dbReference>